<dbReference type="EMBL" id="JAVHNR010000001">
    <property type="protein sequence ID" value="KAK6357256.1"/>
    <property type="molecule type" value="Genomic_DNA"/>
</dbReference>
<evidence type="ECO:0000256" key="1">
    <source>
        <dbReference type="SAM" id="MobiDB-lite"/>
    </source>
</evidence>
<name>A0AAN8RSK8_9PEZI</name>
<reference evidence="2 3" key="1">
    <citation type="submission" date="2019-10" db="EMBL/GenBank/DDBJ databases">
        <authorList>
            <person name="Palmer J.M."/>
        </authorList>
    </citation>
    <scope>NUCLEOTIDE SEQUENCE [LARGE SCALE GENOMIC DNA]</scope>
    <source>
        <strain evidence="2 3">TWF718</strain>
    </source>
</reference>
<protein>
    <submittedName>
        <fullName evidence="2">Uncharacterized protein</fullName>
    </submittedName>
</protein>
<accession>A0AAN8RSK8</accession>
<comment type="caution">
    <text evidence="2">The sequence shown here is derived from an EMBL/GenBank/DDBJ whole genome shotgun (WGS) entry which is preliminary data.</text>
</comment>
<proteinExistence type="predicted"/>
<dbReference type="AlphaFoldDB" id="A0AAN8RSK8"/>
<gene>
    <name evidence="2" type="ORF">TWF718_001575</name>
</gene>
<sequence>MVESRQVDVLNPENPQCRTERGEREVDAANVLCLDWLRLCRRPTPIGEEAERTKLQSKRSVYSGDWRKPRGGGEEERRVMMMVMRFGEEVK</sequence>
<keyword evidence="3" id="KW-1185">Reference proteome</keyword>
<feature type="region of interest" description="Disordered" evidence="1">
    <location>
        <begin position="1"/>
        <end position="21"/>
    </location>
</feature>
<evidence type="ECO:0000313" key="2">
    <source>
        <dbReference type="EMBL" id="KAK6357256.1"/>
    </source>
</evidence>
<evidence type="ECO:0000313" key="3">
    <source>
        <dbReference type="Proteomes" id="UP001313282"/>
    </source>
</evidence>
<organism evidence="2 3">
    <name type="scientific">Orbilia javanica</name>
    <dbReference type="NCBI Taxonomy" id="47235"/>
    <lineage>
        <taxon>Eukaryota</taxon>
        <taxon>Fungi</taxon>
        <taxon>Dikarya</taxon>
        <taxon>Ascomycota</taxon>
        <taxon>Pezizomycotina</taxon>
        <taxon>Orbiliomycetes</taxon>
        <taxon>Orbiliales</taxon>
        <taxon>Orbiliaceae</taxon>
        <taxon>Orbilia</taxon>
    </lineage>
</organism>
<dbReference type="Proteomes" id="UP001313282">
    <property type="component" value="Unassembled WGS sequence"/>
</dbReference>